<evidence type="ECO:0000313" key="5">
    <source>
        <dbReference type="EMBL" id="GAG03159.1"/>
    </source>
</evidence>
<sequence>NSNDIVVSNHRSHGHFLAYGGEMRDLFAELMGKASGVSGGRGGSQHLHWKNFYSNGVLGGTAPIATGMALAEKYKDNDSVVIAFFGDGALGEGILYETLNMASLWAAPILFILENNRISQTTPIDLNLAGDVLSRFTAFGIHAIQLDTSDVVEIYSAANQAIAAVRKNVSPQALILNTNRFGPHSKGDDTRPVEEILTLKNTHDPLVIHAGRINSADISTIDEEISTEVAQSFQDALSDPYPTD</sequence>
<evidence type="ECO:0000256" key="1">
    <source>
        <dbReference type="ARBA" id="ARBA00001964"/>
    </source>
</evidence>
<dbReference type="InterPro" id="IPR050642">
    <property type="entry name" value="PDH_E1_Alpha_Subunit"/>
</dbReference>
<evidence type="ECO:0000256" key="2">
    <source>
        <dbReference type="ARBA" id="ARBA00023002"/>
    </source>
</evidence>
<gene>
    <name evidence="5" type="ORF">S01H1_32436</name>
</gene>
<dbReference type="InterPro" id="IPR001017">
    <property type="entry name" value="DH_E1"/>
</dbReference>
<proteinExistence type="predicted"/>
<keyword evidence="2" id="KW-0560">Oxidoreductase</keyword>
<feature type="domain" description="Dehydrogenase E1 component" evidence="4">
    <location>
        <begin position="2"/>
        <end position="242"/>
    </location>
</feature>
<dbReference type="PANTHER" id="PTHR11516:SF2">
    <property type="entry name" value="PYRUVATE DEHYDROGENASE ALPHA SUBUNIT"/>
    <property type="match status" value="1"/>
</dbReference>
<organism evidence="5">
    <name type="scientific">marine sediment metagenome</name>
    <dbReference type="NCBI Taxonomy" id="412755"/>
    <lineage>
        <taxon>unclassified sequences</taxon>
        <taxon>metagenomes</taxon>
        <taxon>ecological metagenomes</taxon>
    </lineage>
</organism>
<evidence type="ECO:0000256" key="3">
    <source>
        <dbReference type="ARBA" id="ARBA00023052"/>
    </source>
</evidence>
<dbReference type="GO" id="GO:0006086">
    <property type="term" value="P:pyruvate decarboxylation to acetyl-CoA"/>
    <property type="evidence" value="ECO:0007669"/>
    <property type="project" value="TreeGrafter"/>
</dbReference>
<dbReference type="Pfam" id="PF00676">
    <property type="entry name" value="E1_dh"/>
    <property type="match status" value="1"/>
</dbReference>
<evidence type="ECO:0000259" key="4">
    <source>
        <dbReference type="Pfam" id="PF00676"/>
    </source>
</evidence>
<dbReference type="AlphaFoldDB" id="X0UBI4"/>
<dbReference type="Gene3D" id="3.40.50.970">
    <property type="match status" value="1"/>
</dbReference>
<protein>
    <recommendedName>
        <fullName evidence="4">Dehydrogenase E1 component domain-containing protein</fullName>
    </recommendedName>
</protein>
<comment type="cofactor">
    <cofactor evidence="1">
        <name>thiamine diphosphate</name>
        <dbReference type="ChEBI" id="CHEBI:58937"/>
    </cofactor>
</comment>
<dbReference type="EMBL" id="BARS01020082">
    <property type="protein sequence ID" value="GAG03159.1"/>
    <property type="molecule type" value="Genomic_DNA"/>
</dbReference>
<keyword evidence="3" id="KW-0786">Thiamine pyrophosphate</keyword>
<comment type="caution">
    <text evidence="5">The sequence shown here is derived from an EMBL/GenBank/DDBJ whole genome shotgun (WGS) entry which is preliminary data.</text>
</comment>
<dbReference type="PANTHER" id="PTHR11516">
    <property type="entry name" value="PYRUVATE DEHYDROGENASE E1 COMPONENT, ALPHA SUBUNIT BACTERIAL AND ORGANELLAR"/>
    <property type="match status" value="1"/>
</dbReference>
<dbReference type="GO" id="GO:0016624">
    <property type="term" value="F:oxidoreductase activity, acting on the aldehyde or oxo group of donors, disulfide as acceptor"/>
    <property type="evidence" value="ECO:0007669"/>
    <property type="project" value="InterPro"/>
</dbReference>
<accession>X0UBI4</accession>
<feature type="non-terminal residue" evidence="5">
    <location>
        <position position="1"/>
    </location>
</feature>
<dbReference type="SUPFAM" id="SSF52518">
    <property type="entry name" value="Thiamin diphosphate-binding fold (THDP-binding)"/>
    <property type="match status" value="1"/>
</dbReference>
<name>X0UBI4_9ZZZZ</name>
<dbReference type="CDD" id="cd02000">
    <property type="entry name" value="TPP_E1_PDC_ADC_BCADC"/>
    <property type="match status" value="1"/>
</dbReference>
<dbReference type="InterPro" id="IPR029061">
    <property type="entry name" value="THDP-binding"/>
</dbReference>
<reference evidence="5" key="1">
    <citation type="journal article" date="2014" name="Front. Microbiol.">
        <title>High frequency of phylogenetically diverse reductive dehalogenase-homologous genes in deep subseafloor sedimentary metagenomes.</title>
        <authorList>
            <person name="Kawai M."/>
            <person name="Futagami T."/>
            <person name="Toyoda A."/>
            <person name="Takaki Y."/>
            <person name="Nishi S."/>
            <person name="Hori S."/>
            <person name="Arai W."/>
            <person name="Tsubouchi T."/>
            <person name="Morono Y."/>
            <person name="Uchiyama I."/>
            <person name="Ito T."/>
            <person name="Fujiyama A."/>
            <person name="Inagaki F."/>
            <person name="Takami H."/>
        </authorList>
    </citation>
    <scope>NUCLEOTIDE SEQUENCE</scope>
    <source>
        <strain evidence="5">Expedition CK06-06</strain>
    </source>
</reference>